<accession>A0A143BNL5</accession>
<dbReference type="PANTHER" id="PTHR30273">
    <property type="entry name" value="PERIPLASMIC SIGNAL SENSOR AND SIGMA FACTOR ACTIVATOR FECR-RELATED"/>
    <property type="match status" value="1"/>
</dbReference>
<reference evidence="3 4" key="1">
    <citation type="journal article" date="2014" name="Proc. Natl. Acad. Sci. U.S.A.">
        <title>Functional type 2 photosynthetic reaction centers found in the rare bacterial phylum Gemmatimonadetes.</title>
        <authorList>
            <person name="Zeng Y."/>
            <person name="Feng F."/>
            <person name="Medova H."/>
            <person name="Dean J."/>
            <person name="Koblizek M."/>
        </authorList>
    </citation>
    <scope>NUCLEOTIDE SEQUENCE [LARGE SCALE GENOMIC DNA]</scope>
    <source>
        <strain evidence="3 4">AP64</strain>
    </source>
</reference>
<protein>
    <recommendedName>
        <fullName evidence="2">FecR protein domain-containing protein</fullName>
    </recommendedName>
</protein>
<evidence type="ECO:0000256" key="1">
    <source>
        <dbReference type="SAM" id="Phobius"/>
    </source>
</evidence>
<dbReference type="eggNOG" id="COG3712">
    <property type="taxonomic scope" value="Bacteria"/>
</dbReference>
<dbReference type="Pfam" id="PF04773">
    <property type="entry name" value="FecR"/>
    <property type="match status" value="1"/>
</dbReference>
<dbReference type="PANTHER" id="PTHR30273:SF2">
    <property type="entry name" value="PROTEIN FECR"/>
    <property type="match status" value="1"/>
</dbReference>
<dbReference type="STRING" id="1379270.GEMMAAP_18415"/>
<sequence>MPTPEPGVVTRLASGDEDALVTLYRQEYDTLLAAAGETLGHELAHFRGRVTHKAMLDAWQARARFLNPTAFTAFLEEAIRQESDIQRRKHAALHRREGQGQAHVTIATVDEAVRALLDELHAPAADHAKAAEEARAVKRAHTMEHVERVAQKPKWLLYGAIGVVAVIAIVGAQRMLDKAGTEVAVDRAFKGDDVQNLSSNKGQRGTLTLRDGTKATMGSETRMRVPAEFSTTQRTIELEGTATFVVAPSTNPQGPAFAVRAGNTTVTATGTVFTVRNYPEDSAVVVQVTEGVVEFKDRTTDAVQSVKAGEAVRYANGAMSPLEGVARDVALAWTRDSIVFDNAPLKRVIPELVRWFGLNAALVDESAGDRPVSMRIALNSSGEATQALTKAANLSLSFGKDDRLEFSAAPETATTKK</sequence>
<keyword evidence="1" id="KW-0812">Transmembrane</keyword>
<dbReference type="Gene3D" id="1.10.1740.10">
    <property type="match status" value="1"/>
</dbReference>
<evidence type="ECO:0000259" key="2">
    <source>
        <dbReference type="Pfam" id="PF04773"/>
    </source>
</evidence>
<organism evidence="3 4">
    <name type="scientific">Gemmatimonas phototrophica</name>
    <dbReference type="NCBI Taxonomy" id="1379270"/>
    <lineage>
        <taxon>Bacteria</taxon>
        <taxon>Pseudomonadati</taxon>
        <taxon>Gemmatimonadota</taxon>
        <taxon>Gemmatimonadia</taxon>
        <taxon>Gemmatimonadales</taxon>
        <taxon>Gemmatimonadaceae</taxon>
        <taxon>Gemmatimonas</taxon>
    </lineage>
</organism>
<dbReference type="EMBL" id="CP011454">
    <property type="protein sequence ID" value="AMW06223.1"/>
    <property type="molecule type" value="Genomic_DNA"/>
</dbReference>
<dbReference type="AlphaFoldDB" id="A0A143BNL5"/>
<keyword evidence="1" id="KW-0472">Membrane</keyword>
<reference evidence="3 4" key="2">
    <citation type="journal article" date="2016" name="Environ. Microbiol. Rep.">
        <title>Metagenomic evidence for the presence of phototrophic Gemmatimonadetes bacteria in diverse environments.</title>
        <authorList>
            <person name="Zeng Y."/>
            <person name="Baumbach J."/>
            <person name="Barbosa E.G."/>
            <person name="Azevedo V."/>
            <person name="Zhang C."/>
            <person name="Koblizek M."/>
        </authorList>
    </citation>
    <scope>NUCLEOTIDE SEQUENCE [LARGE SCALE GENOMIC DNA]</scope>
    <source>
        <strain evidence="3 4">AP64</strain>
    </source>
</reference>
<dbReference type="InterPro" id="IPR012373">
    <property type="entry name" value="Ferrdict_sens_TM"/>
</dbReference>
<dbReference type="GO" id="GO:0016989">
    <property type="term" value="F:sigma factor antagonist activity"/>
    <property type="evidence" value="ECO:0007669"/>
    <property type="project" value="TreeGrafter"/>
</dbReference>
<feature type="domain" description="FecR protein" evidence="2">
    <location>
        <begin position="197"/>
        <end position="294"/>
    </location>
</feature>
<dbReference type="Gene3D" id="2.60.120.1440">
    <property type="match status" value="1"/>
</dbReference>
<keyword evidence="4" id="KW-1185">Reference proteome</keyword>
<evidence type="ECO:0000313" key="3">
    <source>
        <dbReference type="EMBL" id="AMW06223.1"/>
    </source>
</evidence>
<keyword evidence="1" id="KW-1133">Transmembrane helix</keyword>
<dbReference type="Proteomes" id="UP000076404">
    <property type="component" value="Chromosome"/>
</dbReference>
<evidence type="ECO:0000313" key="4">
    <source>
        <dbReference type="Proteomes" id="UP000076404"/>
    </source>
</evidence>
<feature type="transmembrane region" description="Helical" evidence="1">
    <location>
        <begin position="155"/>
        <end position="172"/>
    </location>
</feature>
<proteinExistence type="predicted"/>
<name>A0A143BNL5_9BACT</name>
<dbReference type="InterPro" id="IPR006860">
    <property type="entry name" value="FecR"/>
</dbReference>
<gene>
    <name evidence="3" type="ORF">GEMMAAP_18415</name>
</gene>
<dbReference type="Gene3D" id="3.55.50.30">
    <property type="match status" value="1"/>
</dbReference>
<dbReference type="KEGG" id="gph:GEMMAAP_18415"/>